<dbReference type="EMBL" id="JAFCIX010000418">
    <property type="protein sequence ID" value="KAH6591054.1"/>
    <property type="molecule type" value="Genomic_DNA"/>
</dbReference>
<proteinExistence type="predicted"/>
<dbReference type="Gene3D" id="3.30.40.10">
    <property type="entry name" value="Zinc/RING finger domain, C3HC4 (zinc finger)"/>
    <property type="match status" value="1"/>
</dbReference>
<name>A0ABQ8F2N3_9FUNG</name>
<evidence type="ECO:0000313" key="3">
    <source>
        <dbReference type="EMBL" id="KAH6591054.1"/>
    </source>
</evidence>
<reference evidence="3 4" key="1">
    <citation type="submission" date="2021-02" db="EMBL/GenBank/DDBJ databases">
        <title>Variation within the Batrachochytrium salamandrivorans European outbreak.</title>
        <authorList>
            <person name="Kelly M."/>
            <person name="Pasmans F."/>
            <person name="Shea T.P."/>
            <person name="Munoz J.F."/>
            <person name="Carranza S."/>
            <person name="Cuomo C.A."/>
            <person name="Martel A."/>
        </authorList>
    </citation>
    <scope>NUCLEOTIDE SEQUENCE [LARGE SCALE GENOMIC DNA]</scope>
    <source>
        <strain evidence="3 4">AMFP18/2</strain>
    </source>
</reference>
<evidence type="ECO:0000313" key="4">
    <source>
        <dbReference type="Proteomes" id="UP001648503"/>
    </source>
</evidence>
<protein>
    <recommendedName>
        <fullName evidence="5">RING-type domain-containing protein</fullName>
    </recommendedName>
</protein>
<feature type="transmembrane region" description="Helical" evidence="2">
    <location>
        <begin position="558"/>
        <end position="577"/>
    </location>
</feature>
<gene>
    <name evidence="3" type="ORF">BASA50_009054</name>
</gene>
<sequence>MGNRPVFQLVYVVETQQYSKKPQCTTSTTTTTTTAAAAAAIVTTPCNTTDSRDARVDGSLPEYPSRSTPSATVLTTTIAMTAAPIVTSLPPSLLMETATSPMTVPTSTELVHANLFGNHDQQGSSASSSTAPLPVYHNEQTVHPYHHQHSSTTETGMAVQPEYSQLLESAMTPQCEINSELLNTHNDSKQQAIYYALYPSVAIDALACPLCFHVPNRAKLLPCCQYMICGPCARLWLHPSHSPRSLSYDPRTQPLQPSPPPPSCPFCRAVVSTEMALSGLPDATATQQVLDWMDVLCPYSNHGCSWVGPRRDILVHMKKKCIIGVDPETGTPALGALDIADFCLEETWIPHGIPIPTTSSPSLHPSLASVSVDPIATSWHDVATDVLSTERGGDRLTLSSTFLRHGSNSSRPSRSNDTMSLRSSGSNSSGNDIEAGNEAETASERHSLMGNAMLRASTTQRVLHALRSVHSSITRVAFPAHRLSHHSSHDDIDHSSDDLLRGSTDRDATGGVMQVLPSLAGDPSYNGTGMTINMSAREQTHPVLDTVPWVPRGMQRCWKSIFVGVLALGIFILALMVRRDISAY</sequence>
<keyword evidence="2" id="KW-0812">Transmembrane</keyword>
<feature type="region of interest" description="Disordered" evidence="1">
    <location>
        <begin position="399"/>
        <end position="443"/>
    </location>
</feature>
<keyword evidence="4" id="KW-1185">Reference proteome</keyword>
<evidence type="ECO:0000256" key="2">
    <source>
        <dbReference type="SAM" id="Phobius"/>
    </source>
</evidence>
<feature type="compositionally biased region" description="Polar residues" evidence="1">
    <location>
        <begin position="399"/>
        <end position="422"/>
    </location>
</feature>
<accession>A0ABQ8F2N3</accession>
<keyword evidence="2" id="KW-1133">Transmembrane helix</keyword>
<organism evidence="3 4">
    <name type="scientific">Batrachochytrium salamandrivorans</name>
    <dbReference type="NCBI Taxonomy" id="1357716"/>
    <lineage>
        <taxon>Eukaryota</taxon>
        <taxon>Fungi</taxon>
        <taxon>Fungi incertae sedis</taxon>
        <taxon>Chytridiomycota</taxon>
        <taxon>Chytridiomycota incertae sedis</taxon>
        <taxon>Chytridiomycetes</taxon>
        <taxon>Rhizophydiales</taxon>
        <taxon>Rhizophydiales incertae sedis</taxon>
        <taxon>Batrachochytrium</taxon>
    </lineage>
</organism>
<evidence type="ECO:0000256" key="1">
    <source>
        <dbReference type="SAM" id="MobiDB-lite"/>
    </source>
</evidence>
<dbReference type="Proteomes" id="UP001648503">
    <property type="component" value="Unassembled WGS sequence"/>
</dbReference>
<dbReference type="InterPro" id="IPR013083">
    <property type="entry name" value="Znf_RING/FYVE/PHD"/>
</dbReference>
<keyword evidence="2" id="KW-0472">Membrane</keyword>
<evidence type="ECO:0008006" key="5">
    <source>
        <dbReference type="Google" id="ProtNLM"/>
    </source>
</evidence>
<comment type="caution">
    <text evidence="3">The sequence shown here is derived from an EMBL/GenBank/DDBJ whole genome shotgun (WGS) entry which is preliminary data.</text>
</comment>